<accession>A0A8J9UCG1</accession>
<organism evidence="1 2">
    <name type="scientific">Brenthis ino</name>
    <name type="common">lesser marbled fritillary</name>
    <dbReference type="NCBI Taxonomy" id="405034"/>
    <lineage>
        <taxon>Eukaryota</taxon>
        <taxon>Metazoa</taxon>
        <taxon>Ecdysozoa</taxon>
        <taxon>Arthropoda</taxon>
        <taxon>Hexapoda</taxon>
        <taxon>Insecta</taxon>
        <taxon>Pterygota</taxon>
        <taxon>Neoptera</taxon>
        <taxon>Endopterygota</taxon>
        <taxon>Lepidoptera</taxon>
        <taxon>Glossata</taxon>
        <taxon>Ditrysia</taxon>
        <taxon>Papilionoidea</taxon>
        <taxon>Nymphalidae</taxon>
        <taxon>Heliconiinae</taxon>
        <taxon>Argynnini</taxon>
        <taxon>Brenthis</taxon>
    </lineage>
</organism>
<feature type="non-terminal residue" evidence="1">
    <location>
        <position position="92"/>
    </location>
</feature>
<evidence type="ECO:0000313" key="2">
    <source>
        <dbReference type="Proteomes" id="UP000838878"/>
    </source>
</evidence>
<gene>
    <name evidence="1" type="ORF">BINO364_LOCUS4391</name>
</gene>
<name>A0A8J9UCG1_9NEOP</name>
<keyword evidence="2" id="KW-1185">Reference proteome</keyword>
<dbReference type="EMBL" id="OV170232">
    <property type="protein sequence ID" value="CAH0717831.1"/>
    <property type="molecule type" value="Genomic_DNA"/>
</dbReference>
<proteinExistence type="predicted"/>
<protein>
    <submittedName>
        <fullName evidence="1">Uncharacterized protein</fullName>
    </submittedName>
</protein>
<reference evidence="1" key="1">
    <citation type="submission" date="2021-12" db="EMBL/GenBank/DDBJ databases">
        <authorList>
            <person name="Martin H S."/>
        </authorList>
    </citation>
    <scope>NUCLEOTIDE SEQUENCE</scope>
</reference>
<dbReference type="AlphaFoldDB" id="A0A8J9UCG1"/>
<evidence type="ECO:0000313" key="1">
    <source>
        <dbReference type="EMBL" id="CAH0717831.1"/>
    </source>
</evidence>
<sequence length="92" mass="11026">MKGIIVLAVVPLVFDQFYQKYDFRRIFSMDSKNVAARNIEEVQLLRRKEEIISNHKFILPEFENVGQKRFRITYNRAKNKTSNMNDIIEDDK</sequence>
<dbReference type="Proteomes" id="UP000838878">
    <property type="component" value="Chromosome 12"/>
</dbReference>